<keyword evidence="2" id="KW-1185">Reference proteome</keyword>
<evidence type="ECO:0008006" key="3">
    <source>
        <dbReference type="Google" id="ProtNLM"/>
    </source>
</evidence>
<evidence type="ECO:0000313" key="2">
    <source>
        <dbReference type="Proteomes" id="UP000566819"/>
    </source>
</evidence>
<comment type="caution">
    <text evidence="1">The sequence shown here is derived from an EMBL/GenBank/DDBJ whole genome shotgun (WGS) entry which is preliminary data.</text>
</comment>
<dbReference type="SUPFAM" id="SSF51430">
    <property type="entry name" value="NAD(P)-linked oxidoreductase"/>
    <property type="match status" value="1"/>
</dbReference>
<sequence length="131" mass="14925">MTSSTSLKGITTLLQPFIPKSYPDVKIPRLIYGTAWKKERSTELVYQAIKAGFRAIDTAAQPRHYREDLVAAGIRRAIEEGIVTREELYVRSPTPPLNFEANTCYTKRFKQNTHLPRAKTLKTCHILPPLL</sequence>
<name>A0A8H4RK72_9HELO</name>
<protein>
    <recommendedName>
        <fullName evidence="3">NADP-dependent oxidoreductase domain-containing protein</fullName>
    </recommendedName>
</protein>
<dbReference type="OrthoDB" id="5357513at2759"/>
<accession>A0A8H4RK72</accession>
<dbReference type="Gene3D" id="3.20.20.100">
    <property type="entry name" value="NADP-dependent oxidoreductase domain"/>
    <property type="match status" value="1"/>
</dbReference>
<dbReference type="AlphaFoldDB" id="A0A8H4RK72"/>
<organism evidence="1 2">
    <name type="scientific">Cudoniella acicularis</name>
    <dbReference type="NCBI Taxonomy" id="354080"/>
    <lineage>
        <taxon>Eukaryota</taxon>
        <taxon>Fungi</taxon>
        <taxon>Dikarya</taxon>
        <taxon>Ascomycota</taxon>
        <taxon>Pezizomycotina</taxon>
        <taxon>Leotiomycetes</taxon>
        <taxon>Helotiales</taxon>
        <taxon>Tricladiaceae</taxon>
        <taxon>Cudoniella</taxon>
    </lineage>
</organism>
<dbReference type="EMBL" id="JAAMPI010000474">
    <property type="protein sequence ID" value="KAF4631133.1"/>
    <property type="molecule type" value="Genomic_DNA"/>
</dbReference>
<dbReference type="Proteomes" id="UP000566819">
    <property type="component" value="Unassembled WGS sequence"/>
</dbReference>
<proteinExistence type="predicted"/>
<evidence type="ECO:0000313" key="1">
    <source>
        <dbReference type="EMBL" id="KAF4631133.1"/>
    </source>
</evidence>
<gene>
    <name evidence="1" type="ORF">G7Y89_g7004</name>
</gene>
<reference evidence="1 2" key="1">
    <citation type="submission" date="2020-03" db="EMBL/GenBank/DDBJ databases">
        <title>Draft Genome Sequence of Cudoniella acicularis.</title>
        <authorList>
            <person name="Buettner E."/>
            <person name="Kellner H."/>
        </authorList>
    </citation>
    <scope>NUCLEOTIDE SEQUENCE [LARGE SCALE GENOMIC DNA]</scope>
    <source>
        <strain evidence="1 2">DSM 108380</strain>
    </source>
</reference>
<dbReference type="InterPro" id="IPR036812">
    <property type="entry name" value="NAD(P)_OxRdtase_dom_sf"/>
</dbReference>